<evidence type="ECO:0000313" key="3">
    <source>
        <dbReference type="EMBL" id="TCO11673.1"/>
    </source>
</evidence>
<dbReference type="InterPro" id="IPR011706">
    <property type="entry name" value="Cu-oxidase_C"/>
</dbReference>
<evidence type="ECO:0000256" key="1">
    <source>
        <dbReference type="ARBA" id="ARBA00010609"/>
    </source>
</evidence>
<evidence type="ECO:0000259" key="2">
    <source>
        <dbReference type="Pfam" id="PF07731"/>
    </source>
</evidence>
<evidence type="ECO:0000313" key="4">
    <source>
        <dbReference type="Proteomes" id="UP000295818"/>
    </source>
</evidence>
<protein>
    <submittedName>
        <fullName evidence="3">FtsP/CotA-like multicopper oxidase with cupredoxin domain</fullName>
    </submittedName>
</protein>
<comment type="caution">
    <text evidence="3">The sequence shown here is derived from an EMBL/GenBank/DDBJ whole genome shotgun (WGS) entry which is preliminary data.</text>
</comment>
<name>A0ABY2BBC1_9ACTN</name>
<gene>
    <name evidence="3" type="ORF">EV644_12941</name>
</gene>
<proteinExistence type="inferred from homology"/>
<comment type="similarity">
    <text evidence="1">Belongs to the multicopper oxidase family.</text>
</comment>
<sequence length="651" mass="70984">MQVFTRRRMLQVFGAAGMTMVVPMQFQGSARAAVRSAQANGLNPLTIPKYESSLVIPPAMPFTTRGAVEYYEIAVRQFSQQILPAGLPATTVWSYGSVNYPATFNYPAFTIEAAYRRPVRVRWINGLMDASGNYLPHLLPVDPTLHWANPGGGTAGRDSRPVFEEPPGSYGGPVPLVTHVHGAHTAAHNDGFAEAWYLPNATNIPAGYATKGTFYDYFAAKSPIGASWRPGDAVFDYPNDQAPATLWYHDHTLGMTRSNVYAGPAGFYLLRRGPGDLPTGVMPGPAPQLGDPAGTKYYEIPLAIQDRSFTEDGSLSYPGSREFFDQFAGPYVPDSDVPPIWNPEFFANTIVVNGKTWPTLEVEPRRYRFRLLNGCNSRFLILALSSDPVARPVTPALQFWQIGTEGGFLPAPVQQRQLLMAPAERVDAIVDFTGLAPGTELYLVNLGPDEPFGELTDPPEPVADPQTTGQVMKLVVVPLASRDTSMPPGRLRLPAFKPLGAASTTRSVSLNEEASSVPGFDGPIAAMLGTMGTDGEPVALGWDDAITENPNTGAIEIWELHNFTEDAHPIHIHEVQFQLVDRRPFGGPARGPDPGESGFKDTVIAYPGEITRVKALFDIPGLFVWHCHIVEHEDNEMMRPYFVGPMPADLP</sequence>
<dbReference type="InterPro" id="IPR006311">
    <property type="entry name" value="TAT_signal"/>
</dbReference>
<dbReference type="CDD" id="cd13868">
    <property type="entry name" value="CuRO_2_CotA_like"/>
    <property type="match status" value="1"/>
</dbReference>
<dbReference type="InterPro" id="IPR045087">
    <property type="entry name" value="Cu-oxidase_fam"/>
</dbReference>
<dbReference type="RefSeq" id="WP_199240273.1">
    <property type="nucleotide sequence ID" value="NZ_SLWM01000029.1"/>
</dbReference>
<dbReference type="Pfam" id="PF07731">
    <property type="entry name" value="Cu-oxidase_2"/>
    <property type="match status" value="1"/>
</dbReference>
<keyword evidence="4" id="KW-1185">Reference proteome</keyword>
<dbReference type="CDD" id="cd13891">
    <property type="entry name" value="CuRO_3_CotA_like"/>
    <property type="match status" value="1"/>
</dbReference>
<feature type="domain" description="Plastocyanin-like" evidence="2">
    <location>
        <begin position="547"/>
        <end position="645"/>
    </location>
</feature>
<dbReference type="InterPro" id="IPR008972">
    <property type="entry name" value="Cupredoxin"/>
</dbReference>
<dbReference type="PANTHER" id="PTHR48267:SF1">
    <property type="entry name" value="BILIRUBIN OXIDASE"/>
    <property type="match status" value="1"/>
</dbReference>
<dbReference type="Proteomes" id="UP000295818">
    <property type="component" value="Unassembled WGS sequence"/>
</dbReference>
<dbReference type="CDD" id="cd13844">
    <property type="entry name" value="CuRO_1_BOD_CotA_like"/>
    <property type="match status" value="1"/>
</dbReference>
<dbReference type="PROSITE" id="PS51318">
    <property type="entry name" value="TAT"/>
    <property type="match status" value="1"/>
</dbReference>
<dbReference type="EMBL" id="SLWM01000029">
    <property type="protein sequence ID" value="TCO11673.1"/>
    <property type="molecule type" value="Genomic_DNA"/>
</dbReference>
<dbReference type="Gene3D" id="2.60.40.420">
    <property type="entry name" value="Cupredoxins - blue copper proteins"/>
    <property type="match status" value="3"/>
</dbReference>
<dbReference type="SUPFAM" id="SSF49503">
    <property type="entry name" value="Cupredoxins"/>
    <property type="match status" value="3"/>
</dbReference>
<organism evidence="3 4">
    <name type="scientific">Kribbella orskensis</name>
    <dbReference type="NCBI Taxonomy" id="2512216"/>
    <lineage>
        <taxon>Bacteria</taxon>
        <taxon>Bacillati</taxon>
        <taxon>Actinomycetota</taxon>
        <taxon>Actinomycetes</taxon>
        <taxon>Propionibacteriales</taxon>
        <taxon>Kribbellaceae</taxon>
        <taxon>Kribbella</taxon>
    </lineage>
</organism>
<reference evidence="3 4" key="1">
    <citation type="journal article" date="2015" name="Stand. Genomic Sci.">
        <title>Genomic Encyclopedia of Bacterial and Archaeal Type Strains, Phase III: the genomes of soil and plant-associated and newly described type strains.</title>
        <authorList>
            <person name="Whitman W.B."/>
            <person name="Woyke T."/>
            <person name="Klenk H.P."/>
            <person name="Zhou Y."/>
            <person name="Lilburn T.G."/>
            <person name="Beck B.J."/>
            <person name="De Vos P."/>
            <person name="Vandamme P."/>
            <person name="Eisen J.A."/>
            <person name="Garrity G."/>
            <person name="Hugenholtz P."/>
            <person name="Kyrpides N.C."/>
        </authorList>
    </citation>
    <scope>NUCLEOTIDE SEQUENCE [LARGE SCALE GENOMIC DNA]</scope>
    <source>
        <strain evidence="3 4">VKM Ac-2538</strain>
    </source>
</reference>
<dbReference type="PANTHER" id="PTHR48267">
    <property type="entry name" value="CUPREDOXIN SUPERFAMILY PROTEIN"/>
    <property type="match status" value="1"/>
</dbReference>
<accession>A0ABY2BBC1</accession>